<evidence type="ECO:0000256" key="17">
    <source>
        <dbReference type="SAM" id="MobiDB-lite"/>
    </source>
</evidence>
<evidence type="ECO:0000313" key="20">
    <source>
        <dbReference type="Proteomes" id="UP000253383"/>
    </source>
</evidence>
<dbReference type="OrthoDB" id="9800865at2"/>
<dbReference type="PANTHER" id="PTHR38011">
    <property type="entry name" value="DIHYDROFOLATE REDUCTASE FAMILY PROTEIN (AFU_ORTHOLOGUE AFUA_8G06820)"/>
    <property type="match status" value="1"/>
</dbReference>
<dbReference type="InterPro" id="IPR050765">
    <property type="entry name" value="Riboflavin_Biosynth_HTPR"/>
</dbReference>
<keyword evidence="10 13" id="KW-0521">NADP</keyword>
<dbReference type="PROSITE" id="PS51747">
    <property type="entry name" value="CYT_DCMP_DEAMINASES_2"/>
    <property type="match status" value="1"/>
</dbReference>
<keyword evidence="7 13" id="KW-0479">Metal-binding</keyword>
<feature type="binding site" evidence="15">
    <location>
        <position position="196"/>
    </location>
    <ligand>
        <name>NADP(+)</name>
        <dbReference type="ChEBI" id="CHEBI:58349"/>
    </ligand>
</feature>
<evidence type="ECO:0000256" key="13">
    <source>
        <dbReference type="PIRNR" id="PIRNR006769"/>
    </source>
</evidence>
<dbReference type="PANTHER" id="PTHR38011:SF7">
    <property type="entry name" value="2,5-DIAMINO-6-RIBOSYLAMINO-4(3H)-PYRIMIDINONE 5'-PHOSPHATE REDUCTASE"/>
    <property type="match status" value="1"/>
</dbReference>
<dbReference type="RefSeq" id="WP_114408133.1">
    <property type="nucleotide sequence ID" value="NZ_QOWE01000019.1"/>
</dbReference>
<dbReference type="InterPro" id="IPR024072">
    <property type="entry name" value="DHFR-like_dom_sf"/>
</dbReference>
<keyword evidence="20" id="KW-1185">Reference proteome</keyword>
<dbReference type="Gene3D" id="3.40.430.10">
    <property type="entry name" value="Dihydrofolate Reductase, subunit A"/>
    <property type="match status" value="1"/>
</dbReference>
<proteinExistence type="inferred from homology"/>
<dbReference type="Pfam" id="PF01872">
    <property type="entry name" value="RibD_C"/>
    <property type="match status" value="2"/>
</dbReference>
<comment type="similarity">
    <text evidence="4 13">In the N-terminal section; belongs to the cytidine and deoxycytidylate deaminase family.</text>
</comment>
<comment type="catalytic activity">
    <reaction evidence="13">
        <text>5-amino-6-(5-phospho-D-ribitylamino)uracil + NADP(+) = 5-amino-6-(5-phospho-D-ribosylamino)uracil + NADPH + H(+)</text>
        <dbReference type="Rhea" id="RHEA:17845"/>
        <dbReference type="ChEBI" id="CHEBI:15378"/>
        <dbReference type="ChEBI" id="CHEBI:57783"/>
        <dbReference type="ChEBI" id="CHEBI:58349"/>
        <dbReference type="ChEBI" id="CHEBI:58421"/>
        <dbReference type="ChEBI" id="CHEBI:58453"/>
        <dbReference type="EC" id="1.1.1.193"/>
    </reaction>
</comment>
<dbReference type="InterPro" id="IPR016193">
    <property type="entry name" value="Cytidine_deaminase-like"/>
</dbReference>
<feature type="binding site" evidence="16">
    <location>
        <position position="80"/>
    </location>
    <ligand>
        <name>Zn(2+)</name>
        <dbReference type="ChEBI" id="CHEBI:29105"/>
        <note>catalytic</note>
    </ligand>
</feature>
<dbReference type="SUPFAM" id="SSF53927">
    <property type="entry name" value="Cytidine deaminase-like"/>
    <property type="match status" value="1"/>
</dbReference>
<evidence type="ECO:0000256" key="15">
    <source>
        <dbReference type="PIRSR" id="PIRSR006769-2"/>
    </source>
</evidence>
<comment type="catalytic activity">
    <reaction evidence="13">
        <text>2,5-diamino-6-hydroxy-4-(5-phosphoribosylamino)-pyrimidine + H2O + H(+) = 5-amino-6-(5-phospho-D-ribosylamino)uracil + NH4(+)</text>
        <dbReference type="Rhea" id="RHEA:21868"/>
        <dbReference type="ChEBI" id="CHEBI:15377"/>
        <dbReference type="ChEBI" id="CHEBI:15378"/>
        <dbReference type="ChEBI" id="CHEBI:28938"/>
        <dbReference type="ChEBI" id="CHEBI:58453"/>
        <dbReference type="ChEBI" id="CHEBI:58614"/>
        <dbReference type="EC" id="3.5.4.26"/>
    </reaction>
</comment>
<feature type="binding site" evidence="15">
    <location>
        <position position="192"/>
    </location>
    <ligand>
        <name>NADP(+)</name>
        <dbReference type="ChEBI" id="CHEBI:58349"/>
    </ligand>
</feature>
<feature type="region of interest" description="Disordered" evidence="17">
    <location>
        <begin position="250"/>
        <end position="278"/>
    </location>
</feature>
<dbReference type="SUPFAM" id="SSF53597">
    <property type="entry name" value="Dihydrofolate reductase-like"/>
    <property type="match status" value="1"/>
</dbReference>
<evidence type="ECO:0000256" key="1">
    <source>
        <dbReference type="ARBA" id="ARBA00002151"/>
    </source>
</evidence>
<evidence type="ECO:0000256" key="9">
    <source>
        <dbReference type="ARBA" id="ARBA00022833"/>
    </source>
</evidence>
<evidence type="ECO:0000256" key="4">
    <source>
        <dbReference type="ARBA" id="ARBA00005259"/>
    </source>
</evidence>
<feature type="domain" description="CMP/dCMP-type deaminase" evidence="18">
    <location>
        <begin position="1"/>
        <end position="119"/>
    </location>
</feature>
<comment type="pathway">
    <text evidence="2 13">Cofactor biosynthesis; riboflavin biosynthesis; 5-amino-6-(D-ribitylamino)uracil from GTP: step 2/4.</text>
</comment>
<evidence type="ECO:0000256" key="5">
    <source>
        <dbReference type="ARBA" id="ARBA00007417"/>
    </source>
</evidence>
<evidence type="ECO:0000256" key="8">
    <source>
        <dbReference type="ARBA" id="ARBA00022801"/>
    </source>
</evidence>
<feature type="binding site" evidence="15">
    <location>
        <position position="180"/>
    </location>
    <ligand>
        <name>substrate</name>
    </ligand>
</feature>
<dbReference type="CDD" id="cd01284">
    <property type="entry name" value="Riboflavin_deaminase-reductase"/>
    <property type="match status" value="1"/>
</dbReference>
<dbReference type="UniPathway" id="UPA00275">
    <property type="reaction ID" value="UER00401"/>
</dbReference>
<dbReference type="PROSITE" id="PS00903">
    <property type="entry name" value="CYT_DCMP_DEAMINASES_1"/>
    <property type="match status" value="1"/>
</dbReference>
<dbReference type="InterPro" id="IPR002734">
    <property type="entry name" value="RibDG_C"/>
</dbReference>
<dbReference type="NCBIfam" id="TIGR00326">
    <property type="entry name" value="eubact_ribD"/>
    <property type="match status" value="1"/>
</dbReference>
<comment type="pathway">
    <text evidence="3 13">Cofactor biosynthesis; riboflavin biosynthesis; 5-amino-6-(D-ribitylamino)uracil from GTP: step 3/4.</text>
</comment>
<comment type="function">
    <text evidence="1 13">Converts 2,5-diamino-6-(ribosylamino)-4(3h)-pyrimidinone 5'-phosphate into 5-amino-6-(ribosylamino)-2,4(1h,3h)-pyrimidinedione 5'-phosphate.</text>
</comment>
<dbReference type="EC" id="3.5.4.26" evidence="13"/>
<evidence type="ECO:0000256" key="2">
    <source>
        <dbReference type="ARBA" id="ARBA00004882"/>
    </source>
</evidence>
<dbReference type="GO" id="GO:0008270">
    <property type="term" value="F:zinc ion binding"/>
    <property type="evidence" value="ECO:0007669"/>
    <property type="project" value="InterPro"/>
</dbReference>
<dbReference type="InterPro" id="IPR016192">
    <property type="entry name" value="APOBEC/CMP_deaminase_Zn-bd"/>
</dbReference>
<dbReference type="EC" id="1.1.1.193" evidence="13"/>
<keyword evidence="11 13" id="KW-0560">Oxidoreductase</keyword>
<keyword evidence="9 13" id="KW-0862">Zinc</keyword>
<keyword evidence="12" id="KW-0511">Multifunctional enzyme</keyword>
<feature type="active site" description="Proton donor" evidence="14">
    <location>
        <position position="46"/>
    </location>
</feature>
<feature type="compositionally biased region" description="Basic and acidic residues" evidence="17">
    <location>
        <begin position="253"/>
        <end position="269"/>
    </location>
</feature>
<dbReference type="InterPro" id="IPR004794">
    <property type="entry name" value="Eubact_RibD"/>
</dbReference>
<keyword evidence="6 13" id="KW-0686">Riboflavin biosynthesis</keyword>
<evidence type="ECO:0000256" key="6">
    <source>
        <dbReference type="ARBA" id="ARBA00022619"/>
    </source>
</evidence>
<evidence type="ECO:0000256" key="16">
    <source>
        <dbReference type="PIRSR" id="PIRSR006769-3"/>
    </source>
</evidence>
<comment type="similarity">
    <text evidence="5 13">In the C-terminal section; belongs to the HTP reductase family.</text>
</comment>
<dbReference type="GO" id="GO:0008703">
    <property type="term" value="F:5-amino-6-(5-phosphoribosylamino)uracil reductase activity"/>
    <property type="evidence" value="ECO:0007669"/>
    <property type="project" value="UniProtKB-EC"/>
</dbReference>
<dbReference type="FunFam" id="3.40.140.10:FF:000025">
    <property type="entry name" value="Riboflavin biosynthesis protein RibD"/>
    <property type="match status" value="1"/>
</dbReference>
<dbReference type="EMBL" id="QOWE01000019">
    <property type="protein sequence ID" value="RCR67398.1"/>
    <property type="molecule type" value="Genomic_DNA"/>
</dbReference>
<feature type="binding site" evidence="15">
    <location>
        <position position="203"/>
    </location>
    <ligand>
        <name>substrate</name>
    </ligand>
</feature>
<dbReference type="PIRSF" id="PIRSF006769">
    <property type="entry name" value="RibD"/>
    <property type="match status" value="1"/>
</dbReference>
<evidence type="ECO:0000256" key="14">
    <source>
        <dbReference type="PIRSR" id="PIRSR006769-1"/>
    </source>
</evidence>
<evidence type="ECO:0000256" key="3">
    <source>
        <dbReference type="ARBA" id="ARBA00004910"/>
    </source>
</evidence>
<feature type="binding site" evidence="15">
    <location>
        <position position="150"/>
    </location>
    <ligand>
        <name>NADP(+)</name>
        <dbReference type="ChEBI" id="CHEBI:58349"/>
    </ligand>
</feature>
<evidence type="ECO:0000256" key="7">
    <source>
        <dbReference type="ARBA" id="ARBA00022723"/>
    </source>
</evidence>
<evidence type="ECO:0000256" key="10">
    <source>
        <dbReference type="ARBA" id="ARBA00022857"/>
    </source>
</evidence>
<dbReference type="GO" id="GO:0008835">
    <property type="term" value="F:diaminohydroxyphosphoribosylaminopyrimidine deaminase activity"/>
    <property type="evidence" value="ECO:0007669"/>
    <property type="project" value="UniProtKB-EC"/>
</dbReference>
<comment type="cofactor">
    <cofactor evidence="13 16">
        <name>Zn(2+)</name>
        <dbReference type="ChEBI" id="CHEBI:29105"/>
    </cofactor>
    <text evidence="13 16">Binds 1 zinc ion.</text>
</comment>
<dbReference type="Pfam" id="PF00383">
    <property type="entry name" value="dCMP_cyt_deam_1"/>
    <property type="match status" value="1"/>
</dbReference>
<dbReference type="GO" id="GO:0009231">
    <property type="term" value="P:riboflavin biosynthetic process"/>
    <property type="evidence" value="ECO:0007669"/>
    <property type="project" value="UniProtKB-UniPathway"/>
</dbReference>
<comment type="caution">
    <text evidence="19">The sequence shown here is derived from an EMBL/GenBank/DDBJ whole genome shotgun (WGS) entry which is preliminary data.</text>
</comment>
<evidence type="ECO:0000259" key="18">
    <source>
        <dbReference type="PROSITE" id="PS51747"/>
    </source>
</evidence>
<dbReference type="Gene3D" id="3.40.140.10">
    <property type="entry name" value="Cytidine Deaminase, domain 2"/>
    <property type="match status" value="1"/>
</dbReference>
<evidence type="ECO:0000313" key="19">
    <source>
        <dbReference type="EMBL" id="RCR67398.1"/>
    </source>
</evidence>
<name>A0A368JIA6_9BACT</name>
<keyword evidence="8 13" id="KW-0378">Hydrolase</keyword>
<feature type="binding site" evidence="16">
    <location>
        <position position="44"/>
    </location>
    <ligand>
        <name>Zn(2+)</name>
        <dbReference type="ChEBI" id="CHEBI:29105"/>
        <note>catalytic</note>
    </ligand>
</feature>
<dbReference type="AlphaFoldDB" id="A0A368JIA6"/>
<sequence>MSRALELAKLGRGHVSPNPMVGCVIVHNQRIIGEGWHRQYGGPHAEVNAVRSVTDESLLPESTVYVTLEPCSHFGKTPPCADLLIAKGVKKVIVCNDDPNPLVAGKGLAKLRAAGIEVETGLLAERGRELNRRFFTFIEQQRPYLILKWAETADGFMAPADFRPIPISSPLSRQLVHKWRTEEDAIMVGTNTARHDNPQLNARLWTGRNPVRIVIDKHLQLPTSLHLFDGLQPTLVYTIVVKKNASEFPADAPKVERDPGPEEDFKHPDAGASKSPLGDLGVKAPTLGALTKYIHLDPEDPFLPQLITDLYRQKIQSVIVEGGAALLESFLKMGLWDEVRVFKSLKVMGEGLAVPVVRGRLVATERIGDDSLMTYQPS</sequence>
<dbReference type="InterPro" id="IPR002125">
    <property type="entry name" value="CMP_dCMP_dom"/>
</dbReference>
<protein>
    <recommendedName>
        <fullName evidence="13">Riboflavin biosynthesis protein RibD</fullName>
    </recommendedName>
    <domain>
        <recommendedName>
            <fullName evidence="13">Diaminohydroxyphosphoribosylaminopyrimidine deaminase</fullName>
            <shortName evidence="13">DRAP deaminase</shortName>
            <ecNumber evidence="13">3.5.4.26</ecNumber>
        </recommendedName>
        <alternativeName>
            <fullName evidence="13">Riboflavin-specific deaminase</fullName>
        </alternativeName>
    </domain>
    <domain>
        <recommendedName>
            <fullName evidence="13">5-amino-6-(5-phosphoribosylamino)uracil reductase</fullName>
            <ecNumber evidence="13">1.1.1.193</ecNumber>
        </recommendedName>
        <alternativeName>
            <fullName evidence="13">HTP reductase</fullName>
        </alternativeName>
    </domain>
</protein>
<dbReference type="Proteomes" id="UP000253383">
    <property type="component" value="Unassembled WGS sequence"/>
</dbReference>
<evidence type="ECO:0000256" key="11">
    <source>
        <dbReference type="ARBA" id="ARBA00023002"/>
    </source>
</evidence>
<feature type="binding site" evidence="16">
    <location>
        <position position="71"/>
    </location>
    <ligand>
        <name>Zn(2+)</name>
        <dbReference type="ChEBI" id="CHEBI:29105"/>
        <note>catalytic</note>
    </ligand>
</feature>
<accession>A0A368JIA6</accession>
<reference evidence="19 20" key="1">
    <citation type="submission" date="2018-07" db="EMBL/GenBank/DDBJ databases">
        <title>Genome analysis of Larkinella rosea.</title>
        <authorList>
            <person name="Zhou Z."/>
            <person name="Wang G."/>
        </authorList>
    </citation>
    <scope>NUCLEOTIDE SEQUENCE [LARGE SCALE GENOMIC DNA]</scope>
    <source>
        <strain evidence="20">zzj9</strain>
    </source>
</reference>
<feature type="binding site" evidence="15">
    <location>
        <position position="200"/>
    </location>
    <ligand>
        <name>substrate</name>
    </ligand>
</feature>
<gene>
    <name evidence="19" type="primary">ribD</name>
    <name evidence="19" type="ORF">DUE52_21590</name>
</gene>
<organism evidence="19 20">
    <name type="scientific">Larkinella punicea</name>
    <dbReference type="NCBI Taxonomy" id="2315727"/>
    <lineage>
        <taxon>Bacteria</taxon>
        <taxon>Pseudomonadati</taxon>
        <taxon>Bacteroidota</taxon>
        <taxon>Cytophagia</taxon>
        <taxon>Cytophagales</taxon>
        <taxon>Spirosomataceae</taxon>
        <taxon>Larkinella</taxon>
    </lineage>
</organism>
<evidence type="ECO:0000256" key="12">
    <source>
        <dbReference type="ARBA" id="ARBA00023268"/>
    </source>
</evidence>